<dbReference type="RefSeq" id="XP_046007003.1">
    <property type="nucleotide sequence ID" value="XM_046159433.1"/>
</dbReference>
<evidence type="ECO:0000313" key="2">
    <source>
        <dbReference type="EMBL" id="KAH7020802.1"/>
    </source>
</evidence>
<feature type="region of interest" description="Disordered" evidence="1">
    <location>
        <begin position="23"/>
        <end position="53"/>
    </location>
</feature>
<dbReference type="EMBL" id="JAGTJQ010000010">
    <property type="protein sequence ID" value="KAH7020802.1"/>
    <property type="molecule type" value="Genomic_DNA"/>
</dbReference>
<sequence length="183" mass="20563">MAVTRRAHELGIPDTIARMKKRRREIGRNVASAPTRPRASRPRSLRQAAKHNSYKWDEAEPPIRISCIGDNADDESVRVGDVLKFRVVGPVGWRCRVLKYSVEESVLSPIWTMPDQLVEHGDQYRYSGTTEISCRAPRPGKLTFEVEFRPRANRGQEYKVLRVALAGIVVENPSDGAVTAAVN</sequence>
<gene>
    <name evidence="2" type="ORF">B0I36DRAFT_367286</name>
</gene>
<keyword evidence="3" id="KW-1185">Reference proteome</keyword>
<dbReference type="GeneID" id="70188979"/>
<dbReference type="Proteomes" id="UP000756346">
    <property type="component" value="Unassembled WGS sequence"/>
</dbReference>
<accession>A0A9P9BKP2</accession>
<protein>
    <submittedName>
        <fullName evidence="2">Uncharacterized protein</fullName>
    </submittedName>
</protein>
<dbReference type="AlphaFoldDB" id="A0A9P9BKP2"/>
<name>A0A9P9BKP2_9PEZI</name>
<comment type="caution">
    <text evidence="2">The sequence shown here is derived from an EMBL/GenBank/DDBJ whole genome shotgun (WGS) entry which is preliminary data.</text>
</comment>
<evidence type="ECO:0000256" key="1">
    <source>
        <dbReference type="SAM" id="MobiDB-lite"/>
    </source>
</evidence>
<evidence type="ECO:0000313" key="3">
    <source>
        <dbReference type="Proteomes" id="UP000756346"/>
    </source>
</evidence>
<proteinExistence type="predicted"/>
<reference evidence="2" key="1">
    <citation type="journal article" date="2021" name="Nat. Commun.">
        <title>Genetic determinants of endophytism in the Arabidopsis root mycobiome.</title>
        <authorList>
            <person name="Mesny F."/>
            <person name="Miyauchi S."/>
            <person name="Thiergart T."/>
            <person name="Pickel B."/>
            <person name="Atanasova L."/>
            <person name="Karlsson M."/>
            <person name="Huettel B."/>
            <person name="Barry K.W."/>
            <person name="Haridas S."/>
            <person name="Chen C."/>
            <person name="Bauer D."/>
            <person name="Andreopoulos W."/>
            <person name="Pangilinan J."/>
            <person name="LaButti K."/>
            <person name="Riley R."/>
            <person name="Lipzen A."/>
            <person name="Clum A."/>
            <person name="Drula E."/>
            <person name="Henrissat B."/>
            <person name="Kohler A."/>
            <person name="Grigoriev I.V."/>
            <person name="Martin F.M."/>
            <person name="Hacquard S."/>
        </authorList>
    </citation>
    <scope>NUCLEOTIDE SEQUENCE</scope>
    <source>
        <strain evidence="2">MPI-CAGE-CH-0230</strain>
    </source>
</reference>
<organism evidence="2 3">
    <name type="scientific">Microdochium trichocladiopsis</name>
    <dbReference type="NCBI Taxonomy" id="1682393"/>
    <lineage>
        <taxon>Eukaryota</taxon>
        <taxon>Fungi</taxon>
        <taxon>Dikarya</taxon>
        <taxon>Ascomycota</taxon>
        <taxon>Pezizomycotina</taxon>
        <taxon>Sordariomycetes</taxon>
        <taxon>Xylariomycetidae</taxon>
        <taxon>Xylariales</taxon>
        <taxon>Microdochiaceae</taxon>
        <taxon>Microdochium</taxon>
    </lineage>
</organism>
<feature type="compositionally biased region" description="Basic residues" evidence="1">
    <location>
        <begin position="38"/>
        <end position="53"/>
    </location>
</feature>